<evidence type="ECO:0000313" key="4">
    <source>
        <dbReference type="Proteomes" id="UP000799536"/>
    </source>
</evidence>
<dbReference type="AlphaFoldDB" id="A0A9P4JGD8"/>
<keyword evidence="2" id="KW-1133">Transmembrane helix</keyword>
<dbReference type="EMBL" id="ML994519">
    <property type="protein sequence ID" value="KAF2196018.1"/>
    <property type="molecule type" value="Genomic_DNA"/>
</dbReference>
<comment type="caution">
    <text evidence="3">The sequence shown here is derived from an EMBL/GenBank/DDBJ whole genome shotgun (WGS) entry which is preliminary data.</text>
</comment>
<feature type="compositionally biased region" description="Polar residues" evidence="1">
    <location>
        <begin position="52"/>
        <end position="66"/>
    </location>
</feature>
<evidence type="ECO:0000313" key="3">
    <source>
        <dbReference type="EMBL" id="KAF2196018.1"/>
    </source>
</evidence>
<feature type="compositionally biased region" description="Low complexity" evidence="1">
    <location>
        <begin position="28"/>
        <end position="51"/>
    </location>
</feature>
<dbReference type="PANTHER" id="PTHR37919:SF2">
    <property type="entry name" value="EXPERA DOMAIN-CONTAINING PROTEIN"/>
    <property type="match status" value="1"/>
</dbReference>
<name>A0A9P4JGD8_9PLEO</name>
<feature type="transmembrane region" description="Helical" evidence="2">
    <location>
        <begin position="90"/>
        <end position="109"/>
    </location>
</feature>
<feature type="transmembrane region" description="Helical" evidence="2">
    <location>
        <begin position="217"/>
        <end position="236"/>
    </location>
</feature>
<feature type="transmembrane region" description="Helical" evidence="2">
    <location>
        <begin position="256"/>
        <end position="277"/>
    </location>
</feature>
<feature type="region of interest" description="Disordered" evidence="1">
    <location>
        <begin position="1"/>
        <end position="69"/>
    </location>
</feature>
<evidence type="ECO:0000256" key="2">
    <source>
        <dbReference type="SAM" id="Phobius"/>
    </source>
</evidence>
<dbReference type="Proteomes" id="UP000799536">
    <property type="component" value="Unassembled WGS sequence"/>
</dbReference>
<accession>A0A9P4JGD8</accession>
<protein>
    <recommendedName>
        <fullName evidence="5">Emopamil binding protein</fullName>
    </recommendedName>
</protein>
<gene>
    <name evidence="3" type="ORF">GQ43DRAFT_476694</name>
</gene>
<keyword evidence="2" id="KW-0472">Membrane</keyword>
<reference evidence="3" key="1">
    <citation type="journal article" date="2020" name="Stud. Mycol.">
        <title>101 Dothideomycetes genomes: a test case for predicting lifestyles and emergence of pathogens.</title>
        <authorList>
            <person name="Haridas S."/>
            <person name="Albert R."/>
            <person name="Binder M."/>
            <person name="Bloem J."/>
            <person name="Labutti K."/>
            <person name="Salamov A."/>
            <person name="Andreopoulos B."/>
            <person name="Baker S."/>
            <person name="Barry K."/>
            <person name="Bills G."/>
            <person name="Bluhm B."/>
            <person name="Cannon C."/>
            <person name="Castanera R."/>
            <person name="Culley D."/>
            <person name="Daum C."/>
            <person name="Ezra D."/>
            <person name="Gonzalez J."/>
            <person name="Henrissat B."/>
            <person name="Kuo A."/>
            <person name="Liang C."/>
            <person name="Lipzen A."/>
            <person name="Lutzoni F."/>
            <person name="Magnuson J."/>
            <person name="Mondo S."/>
            <person name="Nolan M."/>
            <person name="Ohm R."/>
            <person name="Pangilinan J."/>
            <person name="Park H.-J."/>
            <person name="Ramirez L."/>
            <person name="Alfaro M."/>
            <person name="Sun H."/>
            <person name="Tritt A."/>
            <person name="Yoshinaga Y."/>
            <person name="Zwiers L.-H."/>
            <person name="Turgeon B."/>
            <person name="Goodwin S."/>
            <person name="Spatafora J."/>
            <person name="Crous P."/>
            <person name="Grigoriev I."/>
        </authorList>
    </citation>
    <scope>NUCLEOTIDE SEQUENCE</scope>
    <source>
        <strain evidence="3">ATCC 74209</strain>
    </source>
</reference>
<organism evidence="3 4">
    <name type="scientific">Delitschia confertaspora ATCC 74209</name>
    <dbReference type="NCBI Taxonomy" id="1513339"/>
    <lineage>
        <taxon>Eukaryota</taxon>
        <taxon>Fungi</taxon>
        <taxon>Dikarya</taxon>
        <taxon>Ascomycota</taxon>
        <taxon>Pezizomycotina</taxon>
        <taxon>Dothideomycetes</taxon>
        <taxon>Pleosporomycetidae</taxon>
        <taxon>Pleosporales</taxon>
        <taxon>Delitschiaceae</taxon>
        <taxon>Delitschia</taxon>
    </lineage>
</organism>
<proteinExistence type="predicted"/>
<evidence type="ECO:0008006" key="5">
    <source>
        <dbReference type="Google" id="ProtNLM"/>
    </source>
</evidence>
<keyword evidence="4" id="KW-1185">Reference proteome</keyword>
<keyword evidence="2" id="KW-0812">Transmembrane</keyword>
<evidence type="ECO:0000256" key="1">
    <source>
        <dbReference type="SAM" id="MobiDB-lite"/>
    </source>
</evidence>
<sequence length="295" mass="32130">MVSTRHHPSEFPPPDTSPSKSSPRKRTSTASPAPGTSMSSSMPSLSRRAVSNTFHSSSNPDSTDSITAAPFPLSPTSPTSWSHTTSNPTLLWLTISIPLVIWDALYILLRPHTFHNGRLQWPLWVPYEIYAKTDLVYSPEKWAAGEGFGGAQGVMNVVEVVLYGLYWGIVWRHGVGSERGRGVQVGDGAGGGARGGAGVAKWLKGGRRIEGWRGGRAVVIGFAAAVITLSKTMLYYLNEYYSGFENIKHNSWPVLIGLYGIMNGLWILFPAYMTYVFGAEIIEGLDIAANVSKRI</sequence>
<dbReference type="PANTHER" id="PTHR37919">
    <property type="entry name" value="PROTEIN CBG05606"/>
    <property type="match status" value="1"/>
</dbReference>
<dbReference type="OrthoDB" id="60858at2759"/>